<protein>
    <recommendedName>
        <fullName evidence="3">Oxysterol-binding protein</fullName>
    </recommendedName>
</protein>
<dbReference type="OrthoDB" id="1914979at2759"/>
<dbReference type="Proteomes" id="UP000007264">
    <property type="component" value="Unassembled WGS sequence"/>
</dbReference>
<proteinExistence type="predicted"/>
<gene>
    <name evidence="1" type="ORF">COCSUDRAFT_26939</name>
</gene>
<dbReference type="KEGG" id="csl:COCSUDRAFT_26939"/>
<dbReference type="PANTHER" id="PTHR10972:SF96">
    <property type="entry name" value="OXYSTEROL-BINDING PROTEIN-RELATED PROTEIN 1A-RELATED"/>
    <property type="match status" value="1"/>
</dbReference>
<dbReference type="InterPro" id="IPR037239">
    <property type="entry name" value="OSBP_sf"/>
</dbReference>
<dbReference type="eggNOG" id="KOG1737">
    <property type="taxonomic scope" value="Eukaryota"/>
</dbReference>
<name>I0Z6K8_COCSC</name>
<dbReference type="Gene3D" id="3.30.70.3490">
    <property type="match status" value="1"/>
</dbReference>
<keyword evidence="2" id="KW-1185">Reference proteome</keyword>
<comment type="caution">
    <text evidence="1">The sequence shown here is derived from an EMBL/GenBank/DDBJ whole genome shotgun (WGS) entry which is preliminary data.</text>
</comment>
<dbReference type="GO" id="GO:0005829">
    <property type="term" value="C:cytosol"/>
    <property type="evidence" value="ECO:0007669"/>
    <property type="project" value="TreeGrafter"/>
</dbReference>
<dbReference type="EMBL" id="AGSI01000002">
    <property type="protein sequence ID" value="EIE26277.1"/>
    <property type="molecule type" value="Genomic_DNA"/>
</dbReference>
<evidence type="ECO:0000313" key="1">
    <source>
        <dbReference type="EMBL" id="EIE26277.1"/>
    </source>
</evidence>
<dbReference type="GeneID" id="17044287"/>
<accession>I0Z6K8</accession>
<dbReference type="Gene3D" id="2.40.160.120">
    <property type="match status" value="1"/>
</dbReference>
<dbReference type="RefSeq" id="XP_005650821.1">
    <property type="nucleotide sequence ID" value="XM_005650764.1"/>
</dbReference>
<dbReference type="AlphaFoldDB" id="I0Z6K8"/>
<dbReference type="GO" id="GO:0016020">
    <property type="term" value="C:membrane"/>
    <property type="evidence" value="ECO:0007669"/>
    <property type="project" value="TreeGrafter"/>
</dbReference>
<organism evidence="1 2">
    <name type="scientific">Coccomyxa subellipsoidea (strain C-169)</name>
    <name type="common">Green microalga</name>
    <dbReference type="NCBI Taxonomy" id="574566"/>
    <lineage>
        <taxon>Eukaryota</taxon>
        <taxon>Viridiplantae</taxon>
        <taxon>Chlorophyta</taxon>
        <taxon>core chlorophytes</taxon>
        <taxon>Trebouxiophyceae</taxon>
        <taxon>Trebouxiophyceae incertae sedis</taxon>
        <taxon>Coccomyxaceae</taxon>
        <taxon>Coccomyxa</taxon>
        <taxon>Coccomyxa subellipsoidea</taxon>
    </lineage>
</organism>
<evidence type="ECO:0008006" key="3">
    <source>
        <dbReference type="Google" id="ProtNLM"/>
    </source>
</evidence>
<dbReference type="PANTHER" id="PTHR10972">
    <property type="entry name" value="OXYSTEROL-BINDING PROTEIN-RELATED"/>
    <property type="match status" value="1"/>
</dbReference>
<dbReference type="GO" id="GO:0032934">
    <property type="term" value="F:sterol binding"/>
    <property type="evidence" value="ECO:0007669"/>
    <property type="project" value="TreeGrafter"/>
</dbReference>
<dbReference type="InterPro" id="IPR000648">
    <property type="entry name" value="Oxysterol-bd"/>
</dbReference>
<sequence length="524" mass="59529">MAPRASWRCCFRPQVAEGESPVGEIVQPGKGGELRDVEKDKCTEDSANADLFARLQCRPIRTDGDGMEDADDDFASPASSYQTCFSEQDPLDLSGMSRIYRTSSAVSAAEGIASTSQAIGDVKWLETDLGRPPAQRRTRLPDPVQELPGINLWSLIKDWIGKDIHKLALPTHINEPLTDLQRRAEAFETSELLDEAAKMPAQSLERLVQVAAFAISMYNTIKRVQKPFKNLQNSTFEVVYPEKGLRAIGEKIQHVPMVHVFHCDGRGWEFDANDEFSMELWGNHAIIRPVGELYVKFHDGDEYCWSTVPTYINNILIGKRCLDHRGSFHVTCLTSGDCFRCKIKEPIFGKAHHDVTGYLEQKGNRVEGVQLSGKWDAGIAAQFADGSKRQIWTANPPHVHPSTHPFSLWALHLNELTPELKEKLPPTDDRLRADMRLFEHGFYHEANEEKLRLEEKQRQERNAVEAAGEPWQPRWFVQVPSRRGFETWRYKGGYWEARETSNWAECRNIYGPGPKGEMPPEYPL</sequence>
<dbReference type="Pfam" id="PF01237">
    <property type="entry name" value="Oxysterol_BP"/>
    <property type="match status" value="1"/>
</dbReference>
<evidence type="ECO:0000313" key="2">
    <source>
        <dbReference type="Proteomes" id="UP000007264"/>
    </source>
</evidence>
<reference evidence="1 2" key="1">
    <citation type="journal article" date="2012" name="Genome Biol.">
        <title>The genome of the polar eukaryotic microalga coccomyxa subellipsoidea reveals traits of cold adaptation.</title>
        <authorList>
            <person name="Blanc G."/>
            <person name="Agarkova I."/>
            <person name="Grimwood J."/>
            <person name="Kuo A."/>
            <person name="Brueggeman A."/>
            <person name="Dunigan D."/>
            <person name="Gurnon J."/>
            <person name="Ladunga I."/>
            <person name="Lindquist E."/>
            <person name="Lucas S."/>
            <person name="Pangilinan J."/>
            <person name="Proschold T."/>
            <person name="Salamov A."/>
            <person name="Schmutz J."/>
            <person name="Weeks D."/>
            <person name="Yamada T."/>
            <person name="Claverie J.M."/>
            <person name="Grigoriev I."/>
            <person name="Van Etten J."/>
            <person name="Lomsadze A."/>
            <person name="Borodovsky M."/>
        </authorList>
    </citation>
    <scope>NUCLEOTIDE SEQUENCE [LARGE SCALE GENOMIC DNA]</scope>
    <source>
        <strain evidence="1 2">C-169</strain>
    </source>
</reference>
<dbReference type="SUPFAM" id="SSF144000">
    <property type="entry name" value="Oxysterol-binding protein-like"/>
    <property type="match status" value="1"/>
</dbReference>